<reference evidence="2 3" key="1">
    <citation type="journal article" date="2014" name="BMC Genomics">
        <title>Comparison of environmental and isolate Sulfobacillus genomes reveals diverse carbon, sulfur, nitrogen, and hydrogen metabolisms.</title>
        <authorList>
            <person name="Justice N.B."/>
            <person name="Norman A."/>
            <person name="Brown C.T."/>
            <person name="Singh A."/>
            <person name="Thomas B.C."/>
            <person name="Banfield J.F."/>
        </authorList>
    </citation>
    <scope>NUCLEOTIDE SEQUENCE [LARGE SCALE GENOMIC DNA]</scope>
    <source>
        <strain evidence="2">AMDSBA1</strain>
    </source>
</reference>
<sequence>MSSVWWKRIVLSLGVIAIGIGGLLFWRIRHPAPSPMIAMVQSNQRAYQQFEARINRQDPRLLAHHGLIAYQALGLTAAEIQAPGIVHQNQITGSRTLWNQDAAYFNLRRRQLGVTNIPTAVWLAGMHQAAKDLTMLVGNDPMKAVLDAGPDTAPKFWSLEQALYIGKMGVLTHPHWTIRVIAATLPYPHGPLPRIYPVIHQARETPATLILLRVPVILKKIEVVAKAHNSSAVHAVIQTGVAIMGLTHSASHWQWWAEQIVINPAAAST</sequence>
<organism evidence="2 3">
    <name type="scientific">Sulfobacillus benefaciens</name>
    <dbReference type="NCBI Taxonomy" id="453960"/>
    <lineage>
        <taxon>Bacteria</taxon>
        <taxon>Bacillati</taxon>
        <taxon>Bacillota</taxon>
        <taxon>Clostridia</taxon>
        <taxon>Eubacteriales</taxon>
        <taxon>Clostridiales Family XVII. Incertae Sedis</taxon>
        <taxon>Sulfobacillus</taxon>
    </lineage>
</organism>
<name>A0A2T2WGY5_9FIRM</name>
<dbReference type="AlphaFoldDB" id="A0A2T2WGY5"/>
<dbReference type="Proteomes" id="UP000242699">
    <property type="component" value="Unassembled WGS sequence"/>
</dbReference>
<evidence type="ECO:0000313" key="3">
    <source>
        <dbReference type="Proteomes" id="UP000242699"/>
    </source>
</evidence>
<accession>A0A2T2WGY5</accession>
<feature type="transmembrane region" description="Helical" evidence="1">
    <location>
        <begin position="6"/>
        <end position="26"/>
    </location>
</feature>
<keyword evidence="1" id="KW-0812">Transmembrane</keyword>
<keyword evidence="1" id="KW-0472">Membrane</keyword>
<comment type="caution">
    <text evidence="2">The sequence shown here is derived from an EMBL/GenBank/DDBJ whole genome shotgun (WGS) entry which is preliminary data.</text>
</comment>
<gene>
    <name evidence="2" type="ORF">C7B43_21270</name>
</gene>
<proteinExistence type="predicted"/>
<keyword evidence="1" id="KW-1133">Transmembrane helix</keyword>
<evidence type="ECO:0000256" key="1">
    <source>
        <dbReference type="SAM" id="Phobius"/>
    </source>
</evidence>
<protein>
    <submittedName>
        <fullName evidence="2">Uncharacterized protein</fullName>
    </submittedName>
</protein>
<dbReference type="EMBL" id="PXYT01000133">
    <property type="protein sequence ID" value="PSR21501.1"/>
    <property type="molecule type" value="Genomic_DNA"/>
</dbReference>
<evidence type="ECO:0000313" key="2">
    <source>
        <dbReference type="EMBL" id="PSR21501.1"/>
    </source>
</evidence>